<name>A0A4Y1RPZ6_PRUDU</name>
<reference evidence="2" key="1">
    <citation type="journal article" date="2019" name="Science">
        <title>Mutation of a bHLH transcription factor allowed almond domestication.</title>
        <authorList>
            <person name="Sanchez-Perez R."/>
            <person name="Pavan S."/>
            <person name="Mazzeo R."/>
            <person name="Moldovan C."/>
            <person name="Aiese Cigliano R."/>
            <person name="Del Cueto J."/>
            <person name="Ricciardi F."/>
            <person name="Lotti C."/>
            <person name="Ricciardi L."/>
            <person name="Dicenta F."/>
            <person name="Lopez-Marques R.L."/>
            <person name="Lindberg Moller B."/>
        </authorList>
    </citation>
    <scope>NUCLEOTIDE SEQUENCE</scope>
</reference>
<feature type="signal peptide" evidence="1">
    <location>
        <begin position="1"/>
        <end position="19"/>
    </location>
</feature>
<feature type="non-terminal residue" evidence="2">
    <location>
        <position position="1"/>
    </location>
</feature>
<dbReference type="AlphaFoldDB" id="A0A4Y1RPZ6"/>
<keyword evidence="1" id="KW-0732">Signal</keyword>
<evidence type="ECO:0000313" key="2">
    <source>
        <dbReference type="EMBL" id="BBH05803.1"/>
    </source>
</evidence>
<proteinExistence type="predicted"/>
<gene>
    <name evidence="2" type="ORF">Prudu_017295</name>
</gene>
<feature type="chain" id="PRO_5021387586" evidence="1">
    <location>
        <begin position="20"/>
        <end position="312"/>
    </location>
</feature>
<dbReference type="EMBL" id="AP019302">
    <property type="protein sequence ID" value="BBH05803.1"/>
    <property type="molecule type" value="Genomic_DNA"/>
</dbReference>
<organism evidence="2">
    <name type="scientific">Prunus dulcis</name>
    <name type="common">Almond</name>
    <name type="synonym">Amygdalus dulcis</name>
    <dbReference type="NCBI Taxonomy" id="3755"/>
    <lineage>
        <taxon>Eukaryota</taxon>
        <taxon>Viridiplantae</taxon>
        <taxon>Streptophyta</taxon>
        <taxon>Embryophyta</taxon>
        <taxon>Tracheophyta</taxon>
        <taxon>Spermatophyta</taxon>
        <taxon>Magnoliopsida</taxon>
        <taxon>eudicotyledons</taxon>
        <taxon>Gunneridae</taxon>
        <taxon>Pentapetalae</taxon>
        <taxon>rosids</taxon>
        <taxon>fabids</taxon>
        <taxon>Rosales</taxon>
        <taxon>Rosaceae</taxon>
        <taxon>Amygdaloideae</taxon>
        <taxon>Amygdaleae</taxon>
        <taxon>Prunus</taxon>
    </lineage>
</organism>
<accession>A0A4Y1RPZ6</accession>
<sequence length="312" mass="34052">RKPSRALKLLISAIDLSLGNPILICVPKSEFGSLTSADAEMQQSSDIADSGITIHASSIQKITRFLSLKNLYQEAWKQLGFGVDTSGRSPHALHLFAEMSHSCWVCNGGTALLDFDLGYHMGIRDDGGGEFLTSCFIGGLMTESFARTYSTPNLKLLKFTKFHWFGTIQMVRVQDYDCVHTVFTLPLGNCILDFDVGYLLGIHGQGGGSEVDNGHTGKEENFCKVYGYELESLRALLLSPRAHSKGLGAIDVLVSFPIIGEFYVGGLPIQQQGCNLRVENSMFSNSSFRPQVTSGMQKMAAVGECSAEGNWK</sequence>
<evidence type="ECO:0000256" key="1">
    <source>
        <dbReference type="SAM" id="SignalP"/>
    </source>
</evidence>
<protein>
    <submittedName>
        <fullName evidence="2">Uncharacterized protein</fullName>
    </submittedName>
</protein>